<protein>
    <submittedName>
        <fullName evidence="2">Uncharacterized protein</fullName>
    </submittedName>
</protein>
<reference evidence="2 3" key="1">
    <citation type="journal article" date="2017" name="BMC Biol.">
        <title>Genomic innovations, transcriptional plasticity and gene loss underlying the evolution and divergence of two highly polyphagous and invasive Helicoverpa pest species.</title>
        <authorList>
            <person name="Pearce S.L."/>
            <person name="Clarke D.F."/>
            <person name="East P.D."/>
            <person name="Elfekih S."/>
            <person name="Gordon K.H."/>
            <person name="Jermiin L.S."/>
            <person name="McGaughran A."/>
            <person name="Oakeshott J.G."/>
            <person name="Papanikolaou A."/>
            <person name="Perera O.P."/>
            <person name="Rane R.V."/>
            <person name="Richards S."/>
            <person name="Tay W.T."/>
            <person name="Walsh T.K."/>
            <person name="Anderson A."/>
            <person name="Anderson C.J."/>
            <person name="Asgari S."/>
            <person name="Board P.G."/>
            <person name="Bretschneider A."/>
            <person name="Campbell P.M."/>
            <person name="Chertemps T."/>
            <person name="Christeller J.T."/>
            <person name="Coppin C.W."/>
            <person name="Downes S.J."/>
            <person name="Duan G."/>
            <person name="Farnsworth C.A."/>
            <person name="Good R.T."/>
            <person name="Han L.B."/>
            <person name="Han Y.C."/>
            <person name="Hatje K."/>
            <person name="Horne I."/>
            <person name="Huang Y.P."/>
            <person name="Hughes D.S."/>
            <person name="Jacquin-Joly E."/>
            <person name="James W."/>
            <person name="Jhangiani S."/>
            <person name="Kollmar M."/>
            <person name="Kuwar S.S."/>
            <person name="Li S."/>
            <person name="Liu N.Y."/>
            <person name="Maibeche M.T."/>
            <person name="Miller J.R."/>
            <person name="Montagne N."/>
            <person name="Perry T."/>
            <person name="Qu J."/>
            <person name="Song S.V."/>
            <person name="Sutton G.G."/>
            <person name="Vogel H."/>
            <person name="Walenz B.P."/>
            <person name="Xu W."/>
            <person name="Zhang H.J."/>
            <person name="Zou Z."/>
            <person name="Batterham P."/>
            <person name="Edwards O.R."/>
            <person name="Feyereisen R."/>
            <person name="Gibbs R.A."/>
            <person name="Heckel D.G."/>
            <person name="McGrath A."/>
            <person name="Robin C."/>
            <person name="Scherer S.E."/>
            <person name="Worley K.C."/>
            <person name="Wu Y.D."/>
        </authorList>
    </citation>
    <scope>NUCLEOTIDE SEQUENCE [LARGE SCALE GENOMIC DNA]</scope>
    <source>
        <strain evidence="2">Harm_GR_Male_#8</strain>
        <tissue evidence="2">Whole organism</tissue>
    </source>
</reference>
<keyword evidence="1" id="KW-0812">Transmembrane</keyword>
<evidence type="ECO:0000313" key="3">
    <source>
        <dbReference type="Proteomes" id="UP000249218"/>
    </source>
</evidence>
<dbReference type="AlphaFoldDB" id="A0A2W1BVY2"/>
<accession>A0A2W1BVY2</accession>
<sequence>MFQSKRSVILLTTNKLDEDILRIVRPFNVVLTAIASSKFKIKNRHITPCVKTFHLLICFSIIALKLWSSFMFVVGRGDFKHKKIVDNFFCLTVFFYCVNYTLLTYNNIMHSCHNISLFMKIQDINRNINISVQSYVVWTWISFLITLILFISDISWFLLKSGIVGTVHVSENILVFQFDINFVYGIRLVTLLVMYLKEWARSIIIMTEERPNEYFVRKLETYVNILEAFKLFTICFKAMVSWFYKLDEMLS</sequence>
<proteinExistence type="predicted"/>
<dbReference type="OrthoDB" id="7414613at2759"/>
<dbReference type="EMBL" id="KZ149918">
    <property type="protein sequence ID" value="PZC77805.1"/>
    <property type="molecule type" value="Genomic_DNA"/>
</dbReference>
<evidence type="ECO:0000313" key="2">
    <source>
        <dbReference type="EMBL" id="PZC77805.1"/>
    </source>
</evidence>
<feature type="transmembrane region" description="Helical" evidence="1">
    <location>
        <begin position="135"/>
        <end position="158"/>
    </location>
</feature>
<name>A0A2W1BVY2_HELAM</name>
<feature type="transmembrane region" description="Helical" evidence="1">
    <location>
        <begin position="84"/>
        <end position="103"/>
    </location>
</feature>
<keyword evidence="1" id="KW-1133">Transmembrane helix</keyword>
<feature type="transmembrane region" description="Helical" evidence="1">
    <location>
        <begin position="178"/>
        <end position="196"/>
    </location>
</feature>
<feature type="transmembrane region" description="Helical" evidence="1">
    <location>
        <begin position="53"/>
        <end position="72"/>
    </location>
</feature>
<keyword evidence="1" id="KW-0472">Membrane</keyword>
<gene>
    <name evidence="2" type="primary">HaOG200687</name>
    <name evidence="2" type="ORF">B5X24_HaOG200687</name>
</gene>
<keyword evidence="3" id="KW-1185">Reference proteome</keyword>
<organism evidence="2 3">
    <name type="scientific">Helicoverpa armigera</name>
    <name type="common">Cotton bollworm</name>
    <name type="synonym">Heliothis armigera</name>
    <dbReference type="NCBI Taxonomy" id="29058"/>
    <lineage>
        <taxon>Eukaryota</taxon>
        <taxon>Metazoa</taxon>
        <taxon>Ecdysozoa</taxon>
        <taxon>Arthropoda</taxon>
        <taxon>Hexapoda</taxon>
        <taxon>Insecta</taxon>
        <taxon>Pterygota</taxon>
        <taxon>Neoptera</taxon>
        <taxon>Endopterygota</taxon>
        <taxon>Lepidoptera</taxon>
        <taxon>Glossata</taxon>
        <taxon>Ditrysia</taxon>
        <taxon>Noctuoidea</taxon>
        <taxon>Noctuidae</taxon>
        <taxon>Heliothinae</taxon>
        <taxon>Helicoverpa</taxon>
    </lineage>
</organism>
<dbReference type="Proteomes" id="UP000249218">
    <property type="component" value="Unassembled WGS sequence"/>
</dbReference>
<evidence type="ECO:0000256" key="1">
    <source>
        <dbReference type="SAM" id="Phobius"/>
    </source>
</evidence>
<feature type="transmembrane region" description="Helical" evidence="1">
    <location>
        <begin position="222"/>
        <end position="244"/>
    </location>
</feature>